<dbReference type="SMART" id="SM00530">
    <property type="entry name" value="HTH_XRE"/>
    <property type="match status" value="1"/>
</dbReference>
<reference evidence="3" key="1">
    <citation type="journal article" date="2021" name="Proc. Natl. Acad. Sci. U.S.A.">
        <title>A Catalog of Tens of Thousands of Viruses from Human Metagenomes Reveals Hidden Associations with Chronic Diseases.</title>
        <authorList>
            <person name="Tisza M.J."/>
            <person name="Buck C.B."/>
        </authorList>
    </citation>
    <scope>NUCLEOTIDE SEQUENCE</scope>
    <source>
        <strain evidence="3">CtlXU33</strain>
    </source>
</reference>
<dbReference type="SUPFAM" id="SSF51306">
    <property type="entry name" value="LexA/Signal peptidase"/>
    <property type="match status" value="1"/>
</dbReference>
<feature type="transmembrane region" description="Helical" evidence="1">
    <location>
        <begin position="12"/>
        <end position="42"/>
    </location>
</feature>
<sequence>MYSFLSHFCDKLIINLFIIFVNTIFALNAIFLFFIYLVVAYLQIKLYNYNILIKGVFKMTIGERIKQRRRELGLSVDEVADRLGKNRATVYRYESNDIENFPVGTLEPIAKILETTPAKLMGWNSNDNLPNGNPEPHEKPRGVKIPVLGDVAAGIPIEAIEDIIDYEEIDEDLARRGEFFGLRIKGNSMSPRIQNGDVVIVRVQPDADSGDIVITKVNGYDACCKRLQKHDDGISLISLNPDYEPMFFSKKDIIDLPVNIIGKVVELRGKF</sequence>
<dbReference type="Gene3D" id="1.10.260.40">
    <property type="entry name" value="lambda repressor-like DNA-binding domains"/>
    <property type="match status" value="1"/>
</dbReference>
<dbReference type="Gene3D" id="2.10.109.10">
    <property type="entry name" value="Umud Fragment, subunit A"/>
    <property type="match status" value="1"/>
</dbReference>
<dbReference type="Pfam" id="PF01381">
    <property type="entry name" value="HTH_3"/>
    <property type="match status" value="1"/>
</dbReference>
<accession>A0A8S5LFP0</accession>
<evidence type="ECO:0000256" key="1">
    <source>
        <dbReference type="SAM" id="Phobius"/>
    </source>
</evidence>
<dbReference type="InterPro" id="IPR036286">
    <property type="entry name" value="LexA/Signal_pep-like_sf"/>
</dbReference>
<dbReference type="InterPro" id="IPR010982">
    <property type="entry name" value="Lambda_DNA-bd_dom_sf"/>
</dbReference>
<dbReference type="PROSITE" id="PS50943">
    <property type="entry name" value="HTH_CROC1"/>
    <property type="match status" value="1"/>
</dbReference>
<protein>
    <submittedName>
        <fullName evidence="3">Repressor protein CI</fullName>
    </submittedName>
</protein>
<keyword evidence="1" id="KW-0472">Membrane</keyword>
<name>A0A8S5LFP0_9CAUD</name>
<dbReference type="SUPFAM" id="SSF47413">
    <property type="entry name" value="lambda repressor-like DNA-binding domains"/>
    <property type="match status" value="1"/>
</dbReference>
<dbReference type="Pfam" id="PF00717">
    <property type="entry name" value="Peptidase_S24"/>
    <property type="match status" value="1"/>
</dbReference>
<dbReference type="InterPro" id="IPR015927">
    <property type="entry name" value="Peptidase_S24_S26A/B/C"/>
</dbReference>
<dbReference type="CDD" id="cd06529">
    <property type="entry name" value="S24_LexA-like"/>
    <property type="match status" value="1"/>
</dbReference>
<dbReference type="InterPro" id="IPR050077">
    <property type="entry name" value="LexA_repressor"/>
</dbReference>
<dbReference type="EMBL" id="BK014706">
    <property type="protein sequence ID" value="DAD68691.1"/>
    <property type="molecule type" value="Genomic_DNA"/>
</dbReference>
<organism evidence="3">
    <name type="scientific">Siphoviridae sp. ctlXU33</name>
    <dbReference type="NCBI Taxonomy" id="2823598"/>
    <lineage>
        <taxon>Viruses</taxon>
        <taxon>Duplodnaviria</taxon>
        <taxon>Heunggongvirae</taxon>
        <taxon>Uroviricota</taxon>
        <taxon>Caudoviricetes</taxon>
    </lineage>
</organism>
<dbReference type="InterPro" id="IPR039418">
    <property type="entry name" value="LexA-like"/>
</dbReference>
<dbReference type="PANTHER" id="PTHR33516:SF2">
    <property type="entry name" value="LEXA REPRESSOR-RELATED"/>
    <property type="match status" value="1"/>
</dbReference>
<feature type="domain" description="HTH cro/C1-type" evidence="2">
    <location>
        <begin position="65"/>
        <end position="120"/>
    </location>
</feature>
<dbReference type="CDD" id="cd00093">
    <property type="entry name" value="HTH_XRE"/>
    <property type="match status" value="1"/>
</dbReference>
<keyword evidence="1" id="KW-0812">Transmembrane</keyword>
<evidence type="ECO:0000313" key="3">
    <source>
        <dbReference type="EMBL" id="DAD68691.1"/>
    </source>
</evidence>
<dbReference type="InterPro" id="IPR001387">
    <property type="entry name" value="Cro/C1-type_HTH"/>
</dbReference>
<proteinExistence type="predicted"/>
<keyword evidence="1" id="KW-1133">Transmembrane helix</keyword>
<dbReference type="GO" id="GO:0003677">
    <property type="term" value="F:DNA binding"/>
    <property type="evidence" value="ECO:0007669"/>
    <property type="project" value="InterPro"/>
</dbReference>
<dbReference type="PANTHER" id="PTHR33516">
    <property type="entry name" value="LEXA REPRESSOR"/>
    <property type="match status" value="1"/>
</dbReference>
<evidence type="ECO:0000259" key="2">
    <source>
        <dbReference type="PROSITE" id="PS50943"/>
    </source>
</evidence>